<dbReference type="Proteomes" id="UP001596189">
    <property type="component" value="Unassembled WGS sequence"/>
</dbReference>
<dbReference type="CDD" id="cd01949">
    <property type="entry name" value="GGDEF"/>
    <property type="match status" value="1"/>
</dbReference>
<name>A0ABW1JCW0_9ACTN</name>
<gene>
    <name evidence="3" type="ORF">ACFQDO_07120</name>
</gene>
<dbReference type="Gene3D" id="3.30.450.40">
    <property type="match status" value="1"/>
</dbReference>
<dbReference type="PROSITE" id="PS50887">
    <property type="entry name" value="GGDEF"/>
    <property type="match status" value="1"/>
</dbReference>
<dbReference type="InterPro" id="IPR003018">
    <property type="entry name" value="GAF"/>
</dbReference>
<dbReference type="SUPFAM" id="SSF55781">
    <property type="entry name" value="GAF domain-like"/>
    <property type="match status" value="1"/>
</dbReference>
<dbReference type="Gene3D" id="3.30.70.270">
    <property type="match status" value="1"/>
</dbReference>
<protein>
    <submittedName>
        <fullName evidence="3">Bifunctional diguanylate cyclase/phosphodiesterase</fullName>
    </submittedName>
</protein>
<dbReference type="Gene3D" id="3.20.20.450">
    <property type="entry name" value="EAL domain"/>
    <property type="match status" value="1"/>
</dbReference>
<dbReference type="Pfam" id="PF01590">
    <property type="entry name" value="GAF"/>
    <property type="match status" value="1"/>
</dbReference>
<dbReference type="InterPro" id="IPR035919">
    <property type="entry name" value="EAL_sf"/>
</dbReference>
<dbReference type="EMBL" id="JBHSRD010000003">
    <property type="protein sequence ID" value="MFC6006901.1"/>
    <property type="molecule type" value="Genomic_DNA"/>
</dbReference>
<dbReference type="InterPro" id="IPR000014">
    <property type="entry name" value="PAS"/>
</dbReference>
<evidence type="ECO:0000259" key="1">
    <source>
        <dbReference type="PROSITE" id="PS50883"/>
    </source>
</evidence>
<reference evidence="4" key="1">
    <citation type="journal article" date="2019" name="Int. J. Syst. Evol. Microbiol.">
        <title>The Global Catalogue of Microorganisms (GCM) 10K type strain sequencing project: providing services to taxonomists for standard genome sequencing and annotation.</title>
        <authorList>
            <consortium name="The Broad Institute Genomics Platform"/>
            <consortium name="The Broad Institute Genome Sequencing Center for Infectious Disease"/>
            <person name="Wu L."/>
            <person name="Ma J."/>
        </authorList>
    </citation>
    <scope>NUCLEOTIDE SEQUENCE [LARGE SCALE GENOMIC DNA]</scope>
    <source>
        <strain evidence="4">KACC 14249</strain>
    </source>
</reference>
<dbReference type="Gene3D" id="3.30.450.20">
    <property type="entry name" value="PAS domain"/>
    <property type="match status" value="1"/>
</dbReference>
<evidence type="ECO:0000313" key="3">
    <source>
        <dbReference type="EMBL" id="MFC6006901.1"/>
    </source>
</evidence>
<feature type="domain" description="GGDEF" evidence="2">
    <location>
        <begin position="367"/>
        <end position="506"/>
    </location>
</feature>
<dbReference type="InterPro" id="IPR029787">
    <property type="entry name" value="Nucleotide_cyclase"/>
</dbReference>
<dbReference type="InterPro" id="IPR035965">
    <property type="entry name" value="PAS-like_dom_sf"/>
</dbReference>
<dbReference type="InterPro" id="IPR000160">
    <property type="entry name" value="GGDEF_dom"/>
</dbReference>
<keyword evidence="4" id="KW-1185">Reference proteome</keyword>
<dbReference type="InterPro" id="IPR001633">
    <property type="entry name" value="EAL_dom"/>
</dbReference>
<accession>A0ABW1JCW0</accession>
<dbReference type="PANTHER" id="PTHR44757:SF2">
    <property type="entry name" value="BIOFILM ARCHITECTURE MAINTENANCE PROTEIN MBAA"/>
    <property type="match status" value="1"/>
</dbReference>
<dbReference type="CDD" id="cd00130">
    <property type="entry name" value="PAS"/>
    <property type="match status" value="1"/>
</dbReference>
<dbReference type="NCBIfam" id="TIGR00254">
    <property type="entry name" value="GGDEF"/>
    <property type="match status" value="1"/>
</dbReference>
<dbReference type="SUPFAM" id="SSF141868">
    <property type="entry name" value="EAL domain-like"/>
    <property type="match status" value="1"/>
</dbReference>
<dbReference type="PANTHER" id="PTHR44757">
    <property type="entry name" value="DIGUANYLATE CYCLASE DGCP"/>
    <property type="match status" value="1"/>
</dbReference>
<dbReference type="InterPro" id="IPR029016">
    <property type="entry name" value="GAF-like_dom_sf"/>
</dbReference>
<dbReference type="Pfam" id="PF08447">
    <property type="entry name" value="PAS_3"/>
    <property type="match status" value="1"/>
</dbReference>
<dbReference type="SUPFAM" id="SSF55785">
    <property type="entry name" value="PYP-like sensor domain (PAS domain)"/>
    <property type="match status" value="1"/>
</dbReference>
<organism evidence="3 4">
    <name type="scientific">Angustibacter luteus</name>
    <dbReference type="NCBI Taxonomy" id="658456"/>
    <lineage>
        <taxon>Bacteria</taxon>
        <taxon>Bacillati</taxon>
        <taxon>Actinomycetota</taxon>
        <taxon>Actinomycetes</taxon>
        <taxon>Kineosporiales</taxon>
        <taxon>Kineosporiaceae</taxon>
    </lineage>
</organism>
<dbReference type="SUPFAM" id="SSF55073">
    <property type="entry name" value="Nucleotide cyclase"/>
    <property type="match status" value="1"/>
</dbReference>
<dbReference type="RefSeq" id="WP_345718370.1">
    <property type="nucleotide sequence ID" value="NZ_BAABFP010000008.1"/>
</dbReference>
<dbReference type="SMART" id="SM00267">
    <property type="entry name" value="GGDEF"/>
    <property type="match status" value="1"/>
</dbReference>
<dbReference type="InterPro" id="IPR043128">
    <property type="entry name" value="Rev_trsase/Diguanyl_cyclase"/>
</dbReference>
<dbReference type="Pfam" id="PF00990">
    <property type="entry name" value="GGDEF"/>
    <property type="match status" value="1"/>
</dbReference>
<dbReference type="SMART" id="SM00052">
    <property type="entry name" value="EAL"/>
    <property type="match status" value="1"/>
</dbReference>
<proteinExistence type="predicted"/>
<evidence type="ECO:0000259" key="2">
    <source>
        <dbReference type="PROSITE" id="PS50887"/>
    </source>
</evidence>
<dbReference type="CDD" id="cd01948">
    <property type="entry name" value="EAL"/>
    <property type="match status" value="1"/>
</dbReference>
<dbReference type="PROSITE" id="PS50883">
    <property type="entry name" value="EAL"/>
    <property type="match status" value="1"/>
</dbReference>
<dbReference type="Pfam" id="PF00563">
    <property type="entry name" value="EAL"/>
    <property type="match status" value="1"/>
</dbReference>
<dbReference type="InterPro" id="IPR013655">
    <property type="entry name" value="PAS_fold_3"/>
</dbReference>
<dbReference type="InterPro" id="IPR052155">
    <property type="entry name" value="Biofilm_reg_signaling"/>
</dbReference>
<feature type="domain" description="EAL" evidence="1">
    <location>
        <begin position="515"/>
        <end position="768"/>
    </location>
</feature>
<comment type="caution">
    <text evidence="3">The sequence shown here is derived from an EMBL/GenBank/DDBJ whole genome shotgun (WGS) entry which is preliminary data.</text>
</comment>
<sequence length="774" mass="83194">MVDGWRDALREQSIAGADAASDPQPPTWLKAVVEAQQHIARSGPGVADMAAALAQEAHRILGCAVLVPLLDEGGLRIAAAAGDLPPGMRVGRRFEVLGTLTERCLRSGEPVLCQDTRGESTLAPELFAMLGIRSAALAPLRYGAVSLGVLVALAPTVHAVSQEDCDVLSVLAFSAAPAMVGSRIETDLAGERLRLSATSTLTGAGQWRWDVLTNDLQWSPEMFELCGLDPRTTRPSMSLWESLLHPEDRRHEDLAADVADREDGLLETLRLRHPDGTWRELVAWSRAIVEGDVVTCVFGATVDVTSQRGAERELARLAARDGLTGLANRSVLDDLLRRSIATLPDPNDVFDPGDADAASELPDDLGPLTAVLLLDLDRFKLVNDTLGHTVGDALLVAVAQRLTAALELHDVSDCSPTVARLGGDEFVVLLPWVAGVEAACDVARWLLEEVRQPLEIDGLDLVCTGSIGVSVASHSGRSGSELFREADLAMYRAKSVGRDRVALYDGALRAEAESRMLAERRLRVAIERDRLLAVYQPIVGLDGEKVIGVEALMRLRDDDGQLLLPEGFIDVAEDTGLIVELDRYMLEQGVTKLAEWGAAGLDLTVQVNVSARTLGQPGFEEHVHQLLDQYGVAPTSLQLELTETSLVPGGSAAQDAMHRLAAVGVRTGIDDFGTGYSALAYLQDLPVSFIKIDRAFVSRLDGSPRPSAIVRAIVQLAHAHGYSVTAEGVECQTQADLLRDMGCDYAQGWLFGRPSVEQVPLLTWGENRRGAPAS</sequence>
<evidence type="ECO:0000313" key="4">
    <source>
        <dbReference type="Proteomes" id="UP001596189"/>
    </source>
</evidence>